<comment type="caution">
    <text evidence="9">The sequence shown here is derived from an EMBL/GenBank/DDBJ whole genome shotgun (WGS) entry which is preliminary data.</text>
</comment>
<dbReference type="GO" id="GO:0015129">
    <property type="term" value="F:lactate transmembrane transporter activity"/>
    <property type="evidence" value="ECO:0007669"/>
    <property type="project" value="UniProtKB-UniRule"/>
</dbReference>
<dbReference type="PANTHER" id="PTHR30003">
    <property type="entry name" value="L-LACTATE PERMEASE"/>
    <property type="match status" value="1"/>
</dbReference>
<proteinExistence type="inferred from homology"/>
<sequence>MEALLSLIPIGVTLGLMLKLKRSPVVSCAAGMAAALVLARSVESFGLTTTSAATAAASTAYLGLSVALVILPGLYLMQVIRAQGAVDGLAAWIEELPLDPAAKVLLLLLGVVPAIESLTGFGISLLLAVPVLFRLAEPRAAHRLSLLGMNIMPWGTLALATLVGATLIAEPAAKLGMASALTSAPVFPLLGLVSLHVLGGRTAMARWSWLALFMGCVLPLCLFLAARYATVEIAGVAAGLVTAALSVALLRATGRLGPASGRGVMRFFAPYLLVLALIVARRSIPALWHELSTTFVLRNTRVTLAPLTSPGLCLLLAAVLLRLKKPATVDLRALLRRAQKPIAATLAFLALAQVMREAGMLDAIARAVAQLDGWILWLLVPAVGMLSGFATGSNVGGNVLLINLEHEVGANHGQGLLFAAMHSSAAGHAVFASLPIIMLLLAVAGELERPKETDVTPDALLRFALLVALLLLGALSLGFALLSHFDLVDRLV</sequence>
<dbReference type="RefSeq" id="WP_136929107.1">
    <property type="nucleotide sequence ID" value="NZ_SSMQ01000010.1"/>
</dbReference>
<dbReference type="GO" id="GO:0005886">
    <property type="term" value="C:plasma membrane"/>
    <property type="evidence" value="ECO:0007669"/>
    <property type="project" value="UniProtKB-SubCell"/>
</dbReference>
<evidence type="ECO:0000256" key="7">
    <source>
        <dbReference type="ARBA" id="ARBA00023136"/>
    </source>
</evidence>
<dbReference type="Proteomes" id="UP000309215">
    <property type="component" value="Unassembled WGS sequence"/>
</dbReference>
<feature type="transmembrane region" description="Helical" evidence="8">
    <location>
        <begin position="175"/>
        <end position="195"/>
    </location>
</feature>
<feature type="transmembrane region" description="Helical" evidence="8">
    <location>
        <begin position="374"/>
        <end position="404"/>
    </location>
</feature>
<dbReference type="OrthoDB" id="3691279at2"/>
<keyword evidence="3 8" id="KW-0813">Transport</keyword>
<keyword evidence="5 8" id="KW-0812">Transmembrane</keyword>
<keyword evidence="4 8" id="KW-1003">Cell membrane</keyword>
<evidence type="ECO:0000256" key="6">
    <source>
        <dbReference type="ARBA" id="ARBA00022989"/>
    </source>
</evidence>
<evidence type="ECO:0000256" key="1">
    <source>
        <dbReference type="ARBA" id="ARBA00004651"/>
    </source>
</evidence>
<feature type="transmembrane region" description="Helical" evidence="8">
    <location>
        <begin position="207"/>
        <end position="227"/>
    </location>
</feature>
<keyword evidence="10" id="KW-1185">Reference proteome</keyword>
<evidence type="ECO:0000256" key="3">
    <source>
        <dbReference type="ARBA" id="ARBA00022448"/>
    </source>
</evidence>
<dbReference type="InterPro" id="IPR003804">
    <property type="entry name" value="Lactate_perm"/>
</dbReference>
<feature type="transmembrane region" description="Helical" evidence="8">
    <location>
        <begin position="463"/>
        <end position="482"/>
    </location>
</feature>
<evidence type="ECO:0000256" key="4">
    <source>
        <dbReference type="ARBA" id="ARBA00022475"/>
    </source>
</evidence>
<comment type="subcellular location">
    <subcellularLocation>
        <location evidence="1 8">Cell membrane</location>
        <topology evidence="1 8">Multi-pass membrane protein</topology>
    </subcellularLocation>
</comment>
<evidence type="ECO:0000313" key="9">
    <source>
        <dbReference type="EMBL" id="TKD09434.1"/>
    </source>
</evidence>
<feature type="transmembrane region" description="Helical" evidence="8">
    <location>
        <begin position="416"/>
        <end position="443"/>
    </location>
</feature>
<comment type="similarity">
    <text evidence="2 8">Belongs to the lactate permease family.</text>
</comment>
<feature type="transmembrane region" description="Helical" evidence="8">
    <location>
        <begin position="304"/>
        <end position="321"/>
    </location>
</feature>
<keyword evidence="6 8" id="KW-1133">Transmembrane helix</keyword>
<dbReference type="PANTHER" id="PTHR30003:SF0">
    <property type="entry name" value="GLYCOLATE PERMEASE GLCA-RELATED"/>
    <property type="match status" value="1"/>
</dbReference>
<evidence type="ECO:0000313" key="10">
    <source>
        <dbReference type="Proteomes" id="UP000309215"/>
    </source>
</evidence>
<evidence type="ECO:0000256" key="8">
    <source>
        <dbReference type="RuleBase" id="RU365092"/>
    </source>
</evidence>
<feature type="transmembrane region" description="Helical" evidence="8">
    <location>
        <begin position="104"/>
        <end position="132"/>
    </location>
</feature>
<reference evidence="9 10" key="1">
    <citation type="submission" date="2019-04" db="EMBL/GenBank/DDBJ databases">
        <authorList>
            <person name="Li Y."/>
            <person name="Wang J."/>
        </authorList>
    </citation>
    <scope>NUCLEOTIDE SEQUENCE [LARGE SCALE GENOMIC DNA]</scope>
    <source>
        <strain evidence="9 10">DSM 14668</strain>
    </source>
</reference>
<feature type="transmembrane region" description="Helical" evidence="8">
    <location>
        <begin position="24"/>
        <end position="42"/>
    </location>
</feature>
<accession>A0A4U1JEC4</accession>
<dbReference type="AlphaFoldDB" id="A0A4U1JEC4"/>
<feature type="transmembrane region" description="Helical" evidence="8">
    <location>
        <begin position="233"/>
        <end position="252"/>
    </location>
</feature>
<evidence type="ECO:0000256" key="2">
    <source>
        <dbReference type="ARBA" id="ARBA00010100"/>
    </source>
</evidence>
<dbReference type="Pfam" id="PF02652">
    <property type="entry name" value="Lactate_perm"/>
    <property type="match status" value="1"/>
</dbReference>
<dbReference type="GO" id="GO:0015295">
    <property type="term" value="F:solute:proton symporter activity"/>
    <property type="evidence" value="ECO:0007669"/>
    <property type="project" value="TreeGrafter"/>
</dbReference>
<feature type="transmembrane region" description="Helical" evidence="8">
    <location>
        <begin position="144"/>
        <end position="169"/>
    </location>
</feature>
<organism evidence="9 10">
    <name type="scientific">Polyangium fumosum</name>
    <dbReference type="NCBI Taxonomy" id="889272"/>
    <lineage>
        <taxon>Bacteria</taxon>
        <taxon>Pseudomonadati</taxon>
        <taxon>Myxococcota</taxon>
        <taxon>Polyangia</taxon>
        <taxon>Polyangiales</taxon>
        <taxon>Polyangiaceae</taxon>
        <taxon>Polyangium</taxon>
    </lineage>
</organism>
<feature type="transmembrane region" description="Helical" evidence="8">
    <location>
        <begin position="264"/>
        <end position="284"/>
    </location>
</feature>
<name>A0A4U1JEC4_9BACT</name>
<gene>
    <name evidence="9" type="ORF">E8A74_11960</name>
</gene>
<comment type="function">
    <text evidence="8">Uptake of L-lactate across the membrane. Can also transport D-lactate and glycolate.</text>
</comment>
<evidence type="ECO:0000256" key="5">
    <source>
        <dbReference type="ARBA" id="ARBA00022692"/>
    </source>
</evidence>
<feature type="transmembrane region" description="Helical" evidence="8">
    <location>
        <begin position="54"/>
        <end position="77"/>
    </location>
</feature>
<dbReference type="EMBL" id="SSMQ01000010">
    <property type="protein sequence ID" value="TKD09434.1"/>
    <property type="molecule type" value="Genomic_DNA"/>
</dbReference>
<protein>
    <recommendedName>
        <fullName evidence="8">L-lactate permease</fullName>
    </recommendedName>
</protein>
<keyword evidence="7 8" id="KW-0472">Membrane</keyword>